<evidence type="ECO:0000313" key="2">
    <source>
        <dbReference type="EMBL" id="TNN72994.1"/>
    </source>
</evidence>
<sequence length="92" mass="10265">MVASDRRRRRSVEREQTLASQAGGNKRRSANTEVRRELSGTELRAPVVLRPMSAGFLRPPSPLRRPPEPLEDMELDELGSRGLLTVGNCGRL</sequence>
<evidence type="ECO:0000313" key="3">
    <source>
        <dbReference type="Proteomes" id="UP000314294"/>
    </source>
</evidence>
<keyword evidence="3" id="KW-1185">Reference proteome</keyword>
<reference evidence="2 3" key="1">
    <citation type="submission" date="2019-03" db="EMBL/GenBank/DDBJ databases">
        <title>First draft genome of Liparis tanakae, snailfish: a comprehensive survey of snailfish specific genes.</title>
        <authorList>
            <person name="Kim W."/>
            <person name="Song I."/>
            <person name="Jeong J.-H."/>
            <person name="Kim D."/>
            <person name="Kim S."/>
            <person name="Ryu S."/>
            <person name="Song J.Y."/>
            <person name="Lee S.K."/>
        </authorList>
    </citation>
    <scope>NUCLEOTIDE SEQUENCE [LARGE SCALE GENOMIC DNA]</scope>
    <source>
        <tissue evidence="2">Muscle</tissue>
    </source>
</reference>
<proteinExistence type="predicted"/>
<dbReference type="EMBL" id="SRLO01000130">
    <property type="protein sequence ID" value="TNN72994.1"/>
    <property type="molecule type" value="Genomic_DNA"/>
</dbReference>
<feature type="compositionally biased region" description="Basic residues" evidence="1">
    <location>
        <begin position="1"/>
        <end position="11"/>
    </location>
</feature>
<comment type="caution">
    <text evidence="2">The sequence shown here is derived from an EMBL/GenBank/DDBJ whole genome shotgun (WGS) entry which is preliminary data.</text>
</comment>
<protein>
    <submittedName>
        <fullName evidence="2">Uncharacterized protein</fullName>
    </submittedName>
</protein>
<dbReference type="Proteomes" id="UP000314294">
    <property type="component" value="Unassembled WGS sequence"/>
</dbReference>
<name>A0A4Z2I6Q1_9TELE</name>
<dbReference type="AlphaFoldDB" id="A0A4Z2I6Q1"/>
<organism evidence="2 3">
    <name type="scientific">Liparis tanakae</name>
    <name type="common">Tanaka's snailfish</name>
    <dbReference type="NCBI Taxonomy" id="230148"/>
    <lineage>
        <taxon>Eukaryota</taxon>
        <taxon>Metazoa</taxon>
        <taxon>Chordata</taxon>
        <taxon>Craniata</taxon>
        <taxon>Vertebrata</taxon>
        <taxon>Euteleostomi</taxon>
        <taxon>Actinopterygii</taxon>
        <taxon>Neopterygii</taxon>
        <taxon>Teleostei</taxon>
        <taxon>Neoteleostei</taxon>
        <taxon>Acanthomorphata</taxon>
        <taxon>Eupercaria</taxon>
        <taxon>Perciformes</taxon>
        <taxon>Cottioidei</taxon>
        <taxon>Cottales</taxon>
        <taxon>Liparidae</taxon>
        <taxon>Liparis</taxon>
    </lineage>
</organism>
<feature type="region of interest" description="Disordered" evidence="1">
    <location>
        <begin position="1"/>
        <end position="39"/>
    </location>
</feature>
<evidence type="ECO:0000256" key="1">
    <source>
        <dbReference type="SAM" id="MobiDB-lite"/>
    </source>
</evidence>
<accession>A0A4Z2I6Q1</accession>
<gene>
    <name evidence="2" type="ORF">EYF80_016784</name>
</gene>